<reference evidence="3" key="1">
    <citation type="submission" date="2018-07" db="EMBL/GenBank/DDBJ databases">
        <authorList>
            <person name="Safronova V.I."/>
            <person name="Chirak E.R."/>
            <person name="Sazanova A.L."/>
        </authorList>
    </citation>
    <scope>NUCLEOTIDE SEQUENCE [LARGE SCALE GENOMIC DNA]</scope>
    <source>
        <strain evidence="3">RCAM04685</strain>
    </source>
</reference>
<sequence length="102" mass="11331">MFRKLLLGAAAAATLGGIALTATPASAQYFGFGPAYGFGYRPAYFGYGPRWGGGYYGRPYYGGYRRAYYGYGAPYWGSRCVVRPGRYWDGWGWVVGPRRVCY</sequence>
<evidence type="ECO:0008006" key="4">
    <source>
        <dbReference type="Google" id="ProtNLM"/>
    </source>
</evidence>
<comment type="caution">
    <text evidence="2">The sequence shown here is derived from an EMBL/GenBank/DDBJ whole genome shotgun (WGS) entry which is preliminary data.</text>
</comment>
<protein>
    <recommendedName>
        <fullName evidence="4">Sulfur globule protein</fullName>
    </recommendedName>
</protein>
<feature type="chain" id="PRO_5030068359" description="Sulfur globule protein" evidence="1">
    <location>
        <begin position="28"/>
        <end position="102"/>
    </location>
</feature>
<dbReference type="Proteomes" id="UP000255207">
    <property type="component" value="Unassembled WGS sequence"/>
</dbReference>
<keyword evidence="3" id="KW-1185">Reference proteome</keyword>
<evidence type="ECO:0000313" key="2">
    <source>
        <dbReference type="EMBL" id="RDJ23594.1"/>
    </source>
</evidence>
<dbReference type="RefSeq" id="WP_114830219.1">
    <property type="nucleotide sequence ID" value="NZ_QQTO01000023.1"/>
</dbReference>
<organism evidence="2 3">
    <name type="scientific">Bosea caraganae</name>
    <dbReference type="NCBI Taxonomy" id="2763117"/>
    <lineage>
        <taxon>Bacteria</taxon>
        <taxon>Pseudomonadati</taxon>
        <taxon>Pseudomonadota</taxon>
        <taxon>Alphaproteobacteria</taxon>
        <taxon>Hyphomicrobiales</taxon>
        <taxon>Boseaceae</taxon>
        <taxon>Bosea</taxon>
    </lineage>
</organism>
<dbReference type="EMBL" id="QQTP01000008">
    <property type="protein sequence ID" value="RDJ23594.1"/>
    <property type="molecule type" value="Genomic_DNA"/>
</dbReference>
<feature type="signal peptide" evidence="1">
    <location>
        <begin position="1"/>
        <end position="27"/>
    </location>
</feature>
<proteinExistence type="predicted"/>
<evidence type="ECO:0000256" key="1">
    <source>
        <dbReference type="SAM" id="SignalP"/>
    </source>
</evidence>
<gene>
    <name evidence="2" type="ORF">DWE98_15710</name>
</gene>
<name>A0A370L488_9HYPH</name>
<accession>A0A370L488</accession>
<dbReference type="AlphaFoldDB" id="A0A370L488"/>
<keyword evidence="1" id="KW-0732">Signal</keyword>
<evidence type="ECO:0000313" key="3">
    <source>
        <dbReference type="Proteomes" id="UP000255207"/>
    </source>
</evidence>